<name>A0A1B7LUU9_9MICC</name>
<dbReference type="SMART" id="SM00257">
    <property type="entry name" value="LysM"/>
    <property type="match status" value="1"/>
</dbReference>
<dbReference type="Proteomes" id="UP000078292">
    <property type="component" value="Unassembled WGS sequence"/>
</dbReference>
<feature type="transmembrane region" description="Helical" evidence="1">
    <location>
        <begin position="20"/>
        <end position="42"/>
    </location>
</feature>
<dbReference type="SUPFAM" id="SSF54106">
    <property type="entry name" value="LysM domain"/>
    <property type="match status" value="1"/>
</dbReference>
<gene>
    <name evidence="3" type="ORF">A6F49_01870</name>
</gene>
<reference evidence="3 4" key="1">
    <citation type="submission" date="2016-04" db="EMBL/GenBank/DDBJ databases">
        <title>First whole genome shotgun sequence of the bacterium Enteractinococcus sp. strain UASWS1574.</title>
        <authorList>
            <person name="Crovadore J."/>
            <person name="Chablais R."/>
            <person name="Lefort F."/>
        </authorList>
    </citation>
    <scope>NUCLEOTIDE SEQUENCE [LARGE SCALE GENOMIC DNA]</scope>
    <source>
        <strain evidence="3 4">UASWS1574</strain>
    </source>
</reference>
<dbReference type="InterPro" id="IPR018392">
    <property type="entry name" value="LysM"/>
</dbReference>
<keyword evidence="1" id="KW-0812">Transmembrane</keyword>
<keyword evidence="4" id="KW-1185">Reference proteome</keyword>
<dbReference type="Pfam" id="PF01476">
    <property type="entry name" value="LysM"/>
    <property type="match status" value="1"/>
</dbReference>
<accession>A0A1B7LUU9</accession>
<evidence type="ECO:0000256" key="1">
    <source>
        <dbReference type="SAM" id="Phobius"/>
    </source>
</evidence>
<dbReference type="AlphaFoldDB" id="A0A1B7LUU9"/>
<keyword evidence="1" id="KW-0472">Membrane</keyword>
<dbReference type="InterPro" id="IPR036779">
    <property type="entry name" value="LysM_dom_sf"/>
</dbReference>
<evidence type="ECO:0000313" key="3">
    <source>
        <dbReference type="EMBL" id="OAV51523.1"/>
    </source>
</evidence>
<dbReference type="EMBL" id="LXEY01000115">
    <property type="protein sequence ID" value="OAV51523.1"/>
    <property type="molecule type" value="Genomic_DNA"/>
</dbReference>
<organism evidence="3 4">
    <name type="scientific">Enteractinococcus helveticum</name>
    <dbReference type="NCBI Taxonomy" id="1837282"/>
    <lineage>
        <taxon>Bacteria</taxon>
        <taxon>Bacillati</taxon>
        <taxon>Actinomycetota</taxon>
        <taxon>Actinomycetes</taxon>
        <taxon>Micrococcales</taxon>
        <taxon>Micrococcaceae</taxon>
    </lineage>
</organism>
<dbReference type="CDD" id="cd00118">
    <property type="entry name" value="LysM"/>
    <property type="match status" value="1"/>
</dbReference>
<protein>
    <recommendedName>
        <fullName evidence="2">LysM domain-containing protein</fullName>
    </recommendedName>
</protein>
<dbReference type="Gene3D" id="3.10.350.10">
    <property type="entry name" value="LysM domain"/>
    <property type="match status" value="1"/>
</dbReference>
<dbReference type="STRING" id="1837282.A6F49_01870"/>
<keyword evidence="1" id="KW-1133">Transmembrane helix</keyword>
<evidence type="ECO:0000259" key="2">
    <source>
        <dbReference type="PROSITE" id="PS51782"/>
    </source>
</evidence>
<evidence type="ECO:0000313" key="4">
    <source>
        <dbReference type="Proteomes" id="UP000078292"/>
    </source>
</evidence>
<dbReference type="PROSITE" id="PS51782">
    <property type="entry name" value="LYSM"/>
    <property type="match status" value="1"/>
</dbReference>
<comment type="caution">
    <text evidence="3">The sequence shown here is derived from an EMBL/GenBank/DDBJ whole genome shotgun (WGS) entry which is preliminary data.</text>
</comment>
<feature type="domain" description="LysM" evidence="2">
    <location>
        <begin position="61"/>
        <end position="110"/>
    </location>
</feature>
<proteinExistence type="predicted"/>
<sequence length="115" mass="12742">MSNHPSLTKNLRATPRGVLVIRLFLACVALAVFAMLLATVWFQQPIAPAIAADEQSSGVYQMIVVQPGDTLWEISSRLAQNNDRAAVLEQIMTYNDLETSDLKIGQRLFVPVEQD</sequence>